<reference evidence="4" key="1">
    <citation type="submission" date="2025-08" db="UniProtKB">
        <authorList>
            <consortium name="RefSeq"/>
        </authorList>
    </citation>
    <scope>IDENTIFICATION</scope>
</reference>
<organism evidence="3 4">
    <name type="scientific">Trichoplusia ni</name>
    <name type="common">Cabbage looper</name>
    <dbReference type="NCBI Taxonomy" id="7111"/>
    <lineage>
        <taxon>Eukaryota</taxon>
        <taxon>Metazoa</taxon>
        <taxon>Ecdysozoa</taxon>
        <taxon>Arthropoda</taxon>
        <taxon>Hexapoda</taxon>
        <taxon>Insecta</taxon>
        <taxon>Pterygota</taxon>
        <taxon>Neoptera</taxon>
        <taxon>Endopterygota</taxon>
        <taxon>Lepidoptera</taxon>
        <taxon>Glossata</taxon>
        <taxon>Ditrysia</taxon>
        <taxon>Noctuoidea</taxon>
        <taxon>Noctuidae</taxon>
        <taxon>Plusiinae</taxon>
        <taxon>Trichoplusia</taxon>
    </lineage>
</organism>
<dbReference type="GeneID" id="113505073"/>
<accession>A0A7E5WT94</accession>
<evidence type="ECO:0000313" key="3">
    <source>
        <dbReference type="Proteomes" id="UP000322000"/>
    </source>
</evidence>
<sequence length="131" mass="15369">MNFHIVIITLTYFVASEGKLRSESTDISDGDSKQQLSVDEDSTESDSEEEITKRSHVHKHLPRAELETRRWHRSCFRKAGKTCTKACSKAFKLVCKKRKCSKRFKKVMKKECRKSCIKNFEFDKERPGYEE</sequence>
<dbReference type="Proteomes" id="UP000322000">
    <property type="component" value="Chromosome 24"/>
</dbReference>
<keyword evidence="2" id="KW-0732">Signal</keyword>
<dbReference type="AlphaFoldDB" id="A0A7E5WT94"/>
<dbReference type="OrthoDB" id="7396499at2759"/>
<dbReference type="InParanoid" id="A0A7E5WT94"/>
<keyword evidence="3" id="KW-1185">Reference proteome</keyword>
<name>A0A7E5WT94_TRINI</name>
<gene>
    <name evidence="4" type="primary">LOC113505073</name>
</gene>
<feature type="region of interest" description="Disordered" evidence="1">
    <location>
        <begin position="22"/>
        <end position="59"/>
    </location>
</feature>
<evidence type="ECO:0000313" key="4">
    <source>
        <dbReference type="RefSeq" id="XP_026743381.1"/>
    </source>
</evidence>
<proteinExistence type="predicted"/>
<dbReference type="KEGG" id="tnl:113505073"/>
<feature type="compositionally biased region" description="Acidic residues" evidence="1">
    <location>
        <begin position="38"/>
        <end position="49"/>
    </location>
</feature>
<feature type="signal peptide" evidence="2">
    <location>
        <begin position="1"/>
        <end position="18"/>
    </location>
</feature>
<evidence type="ECO:0000256" key="1">
    <source>
        <dbReference type="SAM" id="MobiDB-lite"/>
    </source>
</evidence>
<evidence type="ECO:0000256" key="2">
    <source>
        <dbReference type="SAM" id="SignalP"/>
    </source>
</evidence>
<dbReference type="RefSeq" id="XP_026743381.1">
    <property type="nucleotide sequence ID" value="XM_026887580.1"/>
</dbReference>
<protein>
    <submittedName>
        <fullName evidence="4">Uncharacterized protein PF07_0086-like</fullName>
    </submittedName>
</protein>
<feature type="chain" id="PRO_5028848211" evidence="2">
    <location>
        <begin position="19"/>
        <end position="131"/>
    </location>
</feature>